<evidence type="ECO:0000256" key="2">
    <source>
        <dbReference type="ARBA" id="ARBA00023008"/>
    </source>
</evidence>
<evidence type="ECO:0000313" key="5">
    <source>
        <dbReference type="EMBL" id="GMF58566.1"/>
    </source>
</evidence>
<protein>
    <submittedName>
        <fullName evidence="5">Unnamed protein product</fullName>
    </submittedName>
</protein>
<dbReference type="Pfam" id="PF00264">
    <property type="entry name" value="Tyrosinase"/>
    <property type="match status" value="2"/>
</dbReference>
<dbReference type="PROSITE" id="PS00498">
    <property type="entry name" value="TYROSINASE_2"/>
    <property type="match status" value="2"/>
</dbReference>
<feature type="domain" description="Tyrosinase copper-binding" evidence="4">
    <location>
        <begin position="186"/>
        <end position="197"/>
    </location>
</feature>
<reference evidence="5" key="1">
    <citation type="submission" date="2023-04" db="EMBL/GenBank/DDBJ databases">
        <title>Phytophthora fragariaefolia NBRC 109709.</title>
        <authorList>
            <person name="Ichikawa N."/>
            <person name="Sato H."/>
            <person name="Tonouchi N."/>
        </authorList>
    </citation>
    <scope>NUCLEOTIDE SEQUENCE</scope>
    <source>
        <strain evidence="5">NBRC 109709</strain>
    </source>
</reference>
<evidence type="ECO:0000256" key="1">
    <source>
        <dbReference type="ARBA" id="ARBA00022723"/>
    </source>
</evidence>
<dbReference type="EMBL" id="BSXT01004681">
    <property type="protein sequence ID" value="GMF58566.1"/>
    <property type="molecule type" value="Genomic_DNA"/>
</dbReference>
<keyword evidence="2" id="KW-0186">Copper</keyword>
<feature type="domain" description="Tyrosinase copper-binding" evidence="4">
    <location>
        <begin position="788"/>
        <end position="799"/>
    </location>
</feature>
<dbReference type="PRINTS" id="PR00092">
    <property type="entry name" value="TYROSINASE"/>
</dbReference>
<dbReference type="SUPFAM" id="SSF48056">
    <property type="entry name" value="Di-copper centre-containing domain"/>
    <property type="match status" value="2"/>
</dbReference>
<gene>
    <name evidence="5" type="ORF">Pfra01_002519100</name>
</gene>
<evidence type="ECO:0000259" key="4">
    <source>
        <dbReference type="PROSITE" id="PS00498"/>
    </source>
</evidence>
<proteinExistence type="predicted"/>
<organism evidence="5 6">
    <name type="scientific">Phytophthora fragariaefolia</name>
    <dbReference type="NCBI Taxonomy" id="1490495"/>
    <lineage>
        <taxon>Eukaryota</taxon>
        <taxon>Sar</taxon>
        <taxon>Stramenopiles</taxon>
        <taxon>Oomycota</taxon>
        <taxon>Peronosporomycetes</taxon>
        <taxon>Peronosporales</taxon>
        <taxon>Peronosporaceae</taxon>
        <taxon>Phytophthora</taxon>
    </lineage>
</organism>
<accession>A0A9W7D5F4</accession>
<dbReference type="Gene3D" id="1.10.1280.10">
    <property type="entry name" value="Di-copper center containing domain from catechol oxidase"/>
    <property type="match status" value="2"/>
</dbReference>
<dbReference type="PANTHER" id="PTHR11474">
    <property type="entry name" value="TYROSINASE FAMILY MEMBER"/>
    <property type="match status" value="1"/>
</dbReference>
<dbReference type="GO" id="GO:0016491">
    <property type="term" value="F:oxidoreductase activity"/>
    <property type="evidence" value="ECO:0007669"/>
    <property type="project" value="InterPro"/>
</dbReference>
<keyword evidence="1" id="KW-0479">Metal-binding</keyword>
<name>A0A9W7D5F4_9STRA</name>
<sequence>MKFIQAHTEYMSEAEAHRNCMFVYWHRMMLLGYENMLRSLDTRYRCLTIPYWDHLSNSARSTAGSCKNFLDCAPIVSETGGNLGISKSLLVYNVTIPVGSDLTCVKKSALSHFCGSNAQCAGCVTRKTLSSMVSIMYPPSATFSSVSNQFATSNLTNFSTNIERGVHNIIHSTLGGTMTYLVAPADPLFYLHHALVDLLQVSYLKCQLGSGSVVLSRSEKGSDPRWFSTCARRTNNTLNYTAADTITMRGYDVKSVQDPSHLLYPFFKDLPNQYVDYVDAKDLGNYSYTYAMSGGLATIYQYCGSSTSLTAASTFNATNGTTSFLAGASVIKARSQLCPIIKPGTADDDTVKRWSIALFESARIVGYSKSAAREQMEMAICQYQEDCLGGVPDYTNLFRTNFGVDGHPRCYTLIQYLKSGDRVIGIPKWKEITTRFLPSRPRCKTGKMPPKPETNALKYKKATTVSFNTSVLSTTLKRNAGLENSSPRVASNDLCEQSPRRWTCGQRLPFKKISQPSSTICMSKEPFHSWIETDFGLREMARIRAFVLVLVTTLLMASSSTTHGQQVGASCPQPRVRKSWEALDESEKKLYLEAVGAAIKSGFHQKFIQIHTTYFSTLEAHKTPVFVYWHRMLLLGYENMLRSLNSSYECITVPYWDHLSGSAQQGSGSCSTIENCSPIIADMGGTTGVSKSIKIYNVTYAYTTKTICVNQGVVSLFCGNTSTCANCILRQRSKYMPAYPDEAAFSSVAQQLFTASEWVNVSAAIESGVHSRTSLCFGMMLYMQAPLDPIFYSHHALIDLLQTIYLKCRLGDELAYLSAESKGSDPRFWTSSVRSGGGYFSGSDNITMQVTAFDGQTYVNAWQDPKNILYPFFKDLPYTYAAYVDAKDLGNYSYTYNISGGLANLYQNCSSSNTISAISESLLAGDQEGTLTTPKALAKKPPCHTIAKGTEEDDAIKRVNIALYETAKLIGFEDWAARAQVEMVMCQRYVECIGPARDYSDVYRQNFHIDGHPRCYLISKDIVAGRRVIGIPKWRKITTRFLPCPLTDGAYKS</sequence>
<dbReference type="InterPro" id="IPR008922">
    <property type="entry name" value="Di-copper_centre_dom_sf"/>
</dbReference>
<dbReference type="OrthoDB" id="6132182at2759"/>
<evidence type="ECO:0000313" key="6">
    <source>
        <dbReference type="Proteomes" id="UP001165121"/>
    </source>
</evidence>
<dbReference type="PROSITE" id="PS00497">
    <property type="entry name" value="TYROSINASE_1"/>
    <property type="match status" value="2"/>
</dbReference>
<feature type="domain" description="Tyrosinase copper-binding" evidence="3">
    <location>
        <begin position="621"/>
        <end position="638"/>
    </location>
</feature>
<dbReference type="InterPro" id="IPR050316">
    <property type="entry name" value="Tyrosinase/Hemocyanin"/>
</dbReference>
<comment type="caution">
    <text evidence="5">The sequence shown here is derived from an EMBL/GenBank/DDBJ whole genome shotgun (WGS) entry which is preliminary data.</text>
</comment>
<dbReference type="InterPro" id="IPR002227">
    <property type="entry name" value="Tyrosinase_Cu-bd"/>
</dbReference>
<evidence type="ECO:0000259" key="3">
    <source>
        <dbReference type="PROSITE" id="PS00497"/>
    </source>
</evidence>
<dbReference type="GO" id="GO:0046872">
    <property type="term" value="F:metal ion binding"/>
    <property type="evidence" value="ECO:0007669"/>
    <property type="project" value="UniProtKB-KW"/>
</dbReference>
<dbReference type="PANTHER" id="PTHR11474:SF126">
    <property type="entry name" value="TYROSINASE-LIKE PROTEIN TYR-1-RELATED"/>
    <property type="match status" value="1"/>
</dbReference>
<keyword evidence="6" id="KW-1185">Reference proteome</keyword>
<dbReference type="Proteomes" id="UP001165121">
    <property type="component" value="Unassembled WGS sequence"/>
</dbReference>
<dbReference type="AlphaFoldDB" id="A0A9W7D5F4"/>
<feature type="domain" description="Tyrosinase copper-binding" evidence="3">
    <location>
        <begin position="17"/>
        <end position="34"/>
    </location>
</feature>